<dbReference type="EMBL" id="BAAAYR010000001">
    <property type="protein sequence ID" value="GAA3555533.1"/>
    <property type="molecule type" value="Genomic_DNA"/>
</dbReference>
<dbReference type="RefSeq" id="WP_204912104.1">
    <property type="nucleotide sequence ID" value="NZ_BAAAYR010000001.1"/>
</dbReference>
<comment type="caution">
    <text evidence="1">The sequence shown here is derived from an EMBL/GenBank/DDBJ whole genome shotgun (WGS) entry which is preliminary data.</text>
</comment>
<reference evidence="2" key="1">
    <citation type="journal article" date="2019" name="Int. J. Syst. Evol. Microbiol.">
        <title>The Global Catalogue of Microorganisms (GCM) 10K type strain sequencing project: providing services to taxonomists for standard genome sequencing and annotation.</title>
        <authorList>
            <consortium name="The Broad Institute Genomics Platform"/>
            <consortium name="The Broad Institute Genome Sequencing Center for Infectious Disease"/>
            <person name="Wu L."/>
            <person name="Ma J."/>
        </authorList>
    </citation>
    <scope>NUCLEOTIDE SEQUENCE [LARGE SCALE GENOMIC DNA]</scope>
    <source>
        <strain evidence="2">JCM 16540</strain>
    </source>
</reference>
<name>A0ABP6WX94_9ACTN</name>
<gene>
    <name evidence="1" type="ORF">GCM10022197_08370</name>
</gene>
<organism evidence="1 2">
    <name type="scientific">Microlunatus spumicola</name>
    <dbReference type="NCBI Taxonomy" id="81499"/>
    <lineage>
        <taxon>Bacteria</taxon>
        <taxon>Bacillati</taxon>
        <taxon>Actinomycetota</taxon>
        <taxon>Actinomycetes</taxon>
        <taxon>Propionibacteriales</taxon>
        <taxon>Propionibacteriaceae</taxon>
        <taxon>Microlunatus</taxon>
    </lineage>
</organism>
<evidence type="ECO:0000313" key="1">
    <source>
        <dbReference type="EMBL" id="GAA3555533.1"/>
    </source>
</evidence>
<proteinExistence type="predicted"/>
<keyword evidence="2" id="KW-1185">Reference proteome</keyword>
<accession>A0ABP6WX94</accession>
<sequence>MDPALVAEADRVVASLSPGRRESVREIVHDAARRGALSPSGRRFLDAATGSTLVADLLEAAVAESAAHPQALLGSR</sequence>
<evidence type="ECO:0000313" key="2">
    <source>
        <dbReference type="Proteomes" id="UP001500767"/>
    </source>
</evidence>
<dbReference type="Proteomes" id="UP001500767">
    <property type="component" value="Unassembled WGS sequence"/>
</dbReference>
<protein>
    <submittedName>
        <fullName evidence="1">Uncharacterized protein</fullName>
    </submittedName>
</protein>